<dbReference type="PANTHER" id="PTHR21060">
    <property type="entry name" value="ACETATE KINASE"/>
    <property type="match status" value="1"/>
</dbReference>
<dbReference type="InterPro" id="IPR043129">
    <property type="entry name" value="ATPase_NBD"/>
</dbReference>
<keyword evidence="1" id="KW-0808">Transferase</keyword>
<evidence type="ECO:0000256" key="3">
    <source>
        <dbReference type="ARBA" id="ARBA00022777"/>
    </source>
</evidence>
<gene>
    <name evidence="5" type="ORF">S06H3_66179</name>
</gene>
<dbReference type="GO" id="GO:0008776">
    <property type="term" value="F:acetate kinase activity"/>
    <property type="evidence" value="ECO:0007669"/>
    <property type="project" value="TreeGrafter"/>
</dbReference>
<dbReference type="GO" id="GO:0006083">
    <property type="term" value="P:acetate metabolic process"/>
    <property type="evidence" value="ECO:0007669"/>
    <property type="project" value="TreeGrafter"/>
</dbReference>
<dbReference type="GO" id="GO:0005524">
    <property type="term" value="F:ATP binding"/>
    <property type="evidence" value="ECO:0007669"/>
    <property type="project" value="UniProtKB-KW"/>
</dbReference>
<dbReference type="EMBL" id="BARV01044947">
    <property type="protein sequence ID" value="GAI64676.1"/>
    <property type="molecule type" value="Genomic_DNA"/>
</dbReference>
<keyword evidence="2" id="KW-0547">Nucleotide-binding</keyword>
<feature type="non-terminal residue" evidence="5">
    <location>
        <position position="1"/>
    </location>
</feature>
<evidence type="ECO:0000256" key="2">
    <source>
        <dbReference type="ARBA" id="ARBA00022741"/>
    </source>
</evidence>
<organism evidence="5">
    <name type="scientific">marine sediment metagenome</name>
    <dbReference type="NCBI Taxonomy" id="412755"/>
    <lineage>
        <taxon>unclassified sequences</taxon>
        <taxon>metagenomes</taxon>
        <taxon>ecological metagenomes</taxon>
    </lineage>
</organism>
<sequence>RFSPGIFMREKKDVSDVISYLNRISGLLGISGKWSDRRDIEREMVKGNKRSVLAFNIEVTRLKKYIGAY</sequence>
<proteinExistence type="predicted"/>
<dbReference type="Gene3D" id="3.30.420.40">
    <property type="match status" value="1"/>
</dbReference>
<evidence type="ECO:0000256" key="1">
    <source>
        <dbReference type="ARBA" id="ARBA00022679"/>
    </source>
</evidence>
<dbReference type="AlphaFoldDB" id="X1RCE4"/>
<keyword evidence="4" id="KW-0067">ATP-binding</keyword>
<dbReference type="InterPro" id="IPR000890">
    <property type="entry name" value="Aliphatic_acid_kin_short-chain"/>
</dbReference>
<name>X1RCE4_9ZZZZ</name>
<dbReference type="Pfam" id="PF00871">
    <property type="entry name" value="Acetate_kinase"/>
    <property type="match status" value="1"/>
</dbReference>
<dbReference type="SUPFAM" id="SSF53067">
    <property type="entry name" value="Actin-like ATPase domain"/>
    <property type="match status" value="1"/>
</dbReference>
<evidence type="ECO:0000313" key="5">
    <source>
        <dbReference type="EMBL" id="GAI64676.1"/>
    </source>
</evidence>
<comment type="caution">
    <text evidence="5">The sequence shown here is derived from an EMBL/GenBank/DDBJ whole genome shotgun (WGS) entry which is preliminary data.</text>
</comment>
<evidence type="ECO:0000256" key="4">
    <source>
        <dbReference type="ARBA" id="ARBA00022840"/>
    </source>
</evidence>
<accession>X1RCE4</accession>
<dbReference type="PANTHER" id="PTHR21060:SF15">
    <property type="entry name" value="ACETATE KINASE-RELATED"/>
    <property type="match status" value="1"/>
</dbReference>
<keyword evidence="3" id="KW-0418">Kinase</keyword>
<protein>
    <submittedName>
        <fullName evidence="5">Uncharacterized protein</fullName>
    </submittedName>
</protein>
<reference evidence="5" key="1">
    <citation type="journal article" date="2014" name="Front. Microbiol.">
        <title>High frequency of phylogenetically diverse reductive dehalogenase-homologous genes in deep subseafloor sedimentary metagenomes.</title>
        <authorList>
            <person name="Kawai M."/>
            <person name="Futagami T."/>
            <person name="Toyoda A."/>
            <person name="Takaki Y."/>
            <person name="Nishi S."/>
            <person name="Hori S."/>
            <person name="Arai W."/>
            <person name="Tsubouchi T."/>
            <person name="Morono Y."/>
            <person name="Uchiyama I."/>
            <person name="Ito T."/>
            <person name="Fujiyama A."/>
            <person name="Inagaki F."/>
            <person name="Takami H."/>
        </authorList>
    </citation>
    <scope>NUCLEOTIDE SEQUENCE</scope>
    <source>
        <strain evidence="5">Expedition CK06-06</strain>
    </source>
</reference>
<feature type="non-terminal residue" evidence="5">
    <location>
        <position position="69"/>
    </location>
</feature>